<dbReference type="STRING" id="694270.A0A395RTE9"/>
<evidence type="ECO:0000313" key="1">
    <source>
        <dbReference type="EMBL" id="RGP63343.1"/>
    </source>
</evidence>
<comment type="caution">
    <text evidence="1">The sequence shown here is derived from an EMBL/GenBank/DDBJ whole genome shotgun (WGS) entry which is preliminary data.</text>
</comment>
<organism evidence="1 2">
    <name type="scientific">Fusarium longipes</name>
    <dbReference type="NCBI Taxonomy" id="694270"/>
    <lineage>
        <taxon>Eukaryota</taxon>
        <taxon>Fungi</taxon>
        <taxon>Dikarya</taxon>
        <taxon>Ascomycota</taxon>
        <taxon>Pezizomycotina</taxon>
        <taxon>Sordariomycetes</taxon>
        <taxon>Hypocreomycetidae</taxon>
        <taxon>Hypocreales</taxon>
        <taxon>Nectriaceae</taxon>
        <taxon>Fusarium</taxon>
    </lineage>
</organism>
<dbReference type="Proteomes" id="UP000266234">
    <property type="component" value="Unassembled WGS sequence"/>
</dbReference>
<reference evidence="1 2" key="1">
    <citation type="journal article" date="2018" name="PLoS Pathog.">
        <title>Evolution of structural diversity of trichothecenes, a family of toxins produced by plant pathogenic and entomopathogenic fungi.</title>
        <authorList>
            <person name="Proctor R.H."/>
            <person name="McCormick S.P."/>
            <person name="Kim H.S."/>
            <person name="Cardoza R.E."/>
            <person name="Stanley A.M."/>
            <person name="Lindo L."/>
            <person name="Kelly A."/>
            <person name="Brown D.W."/>
            <person name="Lee T."/>
            <person name="Vaughan M.M."/>
            <person name="Alexander N.J."/>
            <person name="Busman M."/>
            <person name="Gutierrez S."/>
        </authorList>
    </citation>
    <scope>NUCLEOTIDE SEQUENCE [LARGE SCALE GENOMIC DNA]</scope>
    <source>
        <strain evidence="1 2">NRRL 20695</strain>
    </source>
</reference>
<sequence>MRTTHKRTDGSAGVARDVEAIFSAELPIATSNTAFCVSWARNPQQKWIVRFKEKVSKLEDFVPILDRFETPDSSILGHLEFSPPIEISHRVSGSERLRDWALIELDESKFPLSLGLLRTTLPSSRDLDRNFGIVINATWMSQDTVIIGPNISPESELWNTKDVFKYGKKTTEYTFRFANGVKPILRYPLKGGPILISSEWCIIGDKEKVFAADGDSGSCVFDRYGSIGGMITSGLKRDTGNEGFDVMYAAPWNGC</sequence>
<accession>A0A395RTE9</accession>
<proteinExistence type="predicted"/>
<gene>
    <name evidence="1" type="ORF">FLONG3_9904</name>
</gene>
<evidence type="ECO:0000313" key="2">
    <source>
        <dbReference type="Proteomes" id="UP000266234"/>
    </source>
</evidence>
<protein>
    <submittedName>
        <fullName evidence="1">Uncharacterized protein</fullName>
    </submittedName>
</protein>
<dbReference type="AlphaFoldDB" id="A0A395RTE9"/>
<dbReference type="OrthoDB" id="5424209at2759"/>
<keyword evidence="2" id="KW-1185">Reference proteome</keyword>
<name>A0A395RTE9_9HYPO</name>
<dbReference type="EMBL" id="PXOG01000273">
    <property type="protein sequence ID" value="RGP63343.1"/>
    <property type="molecule type" value="Genomic_DNA"/>
</dbReference>